<evidence type="ECO:0000256" key="6">
    <source>
        <dbReference type="ARBA" id="ARBA00022801"/>
    </source>
</evidence>
<comment type="catalytic activity">
    <reaction evidence="9">
        <text>Release of signal peptides from bacterial membrane prolipoproteins. Hydrolyzes -Xaa-Yaa-Zaa-|-(S,diacylglyceryl)Cys-, in which Xaa is hydrophobic (preferably Leu), and Yaa (Ala or Ser) and Zaa (Gly or Ala) have small, neutral side chains.</text>
        <dbReference type="EC" id="3.4.23.36"/>
    </reaction>
</comment>
<keyword evidence="5 9" id="KW-0064">Aspartyl protease</keyword>
<keyword evidence="6 9" id="KW-0378">Hydrolase</keyword>
<evidence type="ECO:0000256" key="3">
    <source>
        <dbReference type="ARBA" id="ARBA00022670"/>
    </source>
</evidence>
<dbReference type="Pfam" id="PF01252">
    <property type="entry name" value="Peptidase_A8"/>
    <property type="match status" value="1"/>
</dbReference>
<dbReference type="UniPathway" id="UPA00665"/>
<reference evidence="11 12" key="1">
    <citation type="submission" date="2020-05" db="EMBL/GenBank/DDBJ databases">
        <title>Aquirufa sp. strain 15G-AUS-rot a new Aquirufa species.</title>
        <authorList>
            <person name="Pitt A."/>
            <person name="Hahn M.W."/>
        </authorList>
    </citation>
    <scope>NUCLEOTIDE SEQUENCE [LARGE SCALE GENOMIC DNA]</scope>
    <source>
        <strain evidence="11 12">15G-AUS-rot</strain>
    </source>
</reference>
<feature type="active site" evidence="9">
    <location>
        <position position="138"/>
    </location>
</feature>
<feature type="transmembrane region" description="Helical" evidence="9">
    <location>
        <begin position="55"/>
        <end position="82"/>
    </location>
</feature>
<evidence type="ECO:0000313" key="11">
    <source>
        <dbReference type="EMBL" id="QKJ25377.1"/>
    </source>
</evidence>
<dbReference type="PANTHER" id="PTHR33695">
    <property type="entry name" value="LIPOPROTEIN SIGNAL PEPTIDASE"/>
    <property type="match status" value="1"/>
</dbReference>
<dbReference type="GO" id="GO:0005886">
    <property type="term" value="C:plasma membrane"/>
    <property type="evidence" value="ECO:0007669"/>
    <property type="project" value="UniProtKB-SubCell"/>
</dbReference>
<dbReference type="HAMAP" id="MF_00161">
    <property type="entry name" value="LspA"/>
    <property type="match status" value="1"/>
</dbReference>
<dbReference type="InterPro" id="IPR001872">
    <property type="entry name" value="Peptidase_A8"/>
</dbReference>
<keyword evidence="2 9" id="KW-1003">Cell membrane</keyword>
<evidence type="ECO:0000256" key="8">
    <source>
        <dbReference type="ARBA" id="ARBA00023136"/>
    </source>
</evidence>
<keyword evidence="4 9" id="KW-0812">Transmembrane</keyword>
<dbReference type="RefSeq" id="WP_173493674.1">
    <property type="nucleotide sequence ID" value="NZ_CP054056.1"/>
</dbReference>
<dbReference type="EMBL" id="CP054056">
    <property type="protein sequence ID" value="QKJ25377.1"/>
    <property type="molecule type" value="Genomic_DNA"/>
</dbReference>
<dbReference type="GO" id="GO:0004190">
    <property type="term" value="F:aspartic-type endopeptidase activity"/>
    <property type="evidence" value="ECO:0007669"/>
    <property type="project" value="UniProtKB-UniRule"/>
</dbReference>
<keyword evidence="3 9" id="KW-0645">Protease</keyword>
<evidence type="ECO:0000256" key="10">
    <source>
        <dbReference type="RuleBase" id="RU004181"/>
    </source>
</evidence>
<accession>A0A7D4UAW6</accession>
<comment type="similarity">
    <text evidence="1 9 10">Belongs to the peptidase A8 family.</text>
</comment>
<organism evidence="11 12">
    <name type="scientific">Aquiluna borgnonia</name>
    <dbReference type="NCBI Taxonomy" id="2499157"/>
    <lineage>
        <taxon>Bacteria</taxon>
        <taxon>Bacillati</taxon>
        <taxon>Actinomycetota</taxon>
        <taxon>Actinomycetes</taxon>
        <taxon>Micrococcales</taxon>
        <taxon>Microbacteriaceae</taxon>
        <taxon>Luna cluster</taxon>
        <taxon>Luna-1 subcluster</taxon>
        <taxon>Aquiluna</taxon>
    </lineage>
</organism>
<comment type="subcellular location">
    <subcellularLocation>
        <location evidence="9">Cell membrane</location>
        <topology evidence="9">Multi-pass membrane protein</topology>
    </subcellularLocation>
</comment>
<evidence type="ECO:0000256" key="7">
    <source>
        <dbReference type="ARBA" id="ARBA00022989"/>
    </source>
</evidence>
<dbReference type="PANTHER" id="PTHR33695:SF1">
    <property type="entry name" value="LIPOPROTEIN SIGNAL PEPTIDASE"/>
    <property type="match status" value="1"/>
</dbReference>
<dbReference type="NCBIfam" id="TIGR00077">
    <property type="entry name" value="lspA"/>
    <property type="match status" value="1"/>
</dbReference>
<keyword evidence="7 9" id="KW-1133">Transmembrane helix</keyword>
<dbReference type="AlphaFoldDB" id="A0A7D4UAW6"/>
<sequence>MSATSARKIAFFSIALVVILFDQLTKELAIAFLQPGFSKPFIGELVQFRLAFNDSAAFSLGVGATWVLAIIAIIAVLVLIWFGPKAKTLVWSVISAFVLGGAAGNLIDRLTREPGFLNGHVVDFIQIPFNFPIFNIADSFLVIGVSLAILRTLLGDELGGGRAE</sequence>
<evidence type="ECO:0000313" key="12">
    <source>
        <dbReference type="Proteomes" id="UP000501003"/>
    </source>
</evidence>
<dbReference type="KEGG" id="aqg:HRU87_04145"/>
<evidence type="ECO:0000256" key="2">
    <source>
        <dbReference type="ARBA" id="ARBA00022475"/>
    </source>
</evidence>
<feature type="active site" evidence="9">
    <location>
        <position position="123"/>
    </location>
</feature>
<evidence type="ECO:0000256" key="9">
    <source>
        <dbReference type="HAMAP-Rule" id="MF_00161"/>
    </source>
</evidence>
<evidence type="ECO:0000256" key="5">
    <source>
        <dbReference type="ARBA" id="ARBA00022750"/>
    </source>
</evidence>
<dbReference type="PRINTS" id="PR00781">
    <property type="entry name" value="LIPOSIGPTASE"/>
</dbReference>
<protein>
    <recommendedName>
        <fullName evidence="9">Lipoprotein signal peptidase</fullName>
        <ecNumber evidence="9">3.4.23.36</ecNumber>
    </recommendedName>
    <alternativeName>
        <fullName evidence="9">Prolipoprotein signal peptidase</fullName>
    </alternativeName>
    <alternativeName>
        <fullName evidence="9">Signal peptidase II</fullName>
        <shortName evidence="9">SPase II</shortName>
    </alternativeName>
</protein>
<dbReference type="GO" id="GO:0006508">
    <property type="term" value="P:proteolysis"/>
    <property type="evidence" value="ECO:0007669"/>
    <property type="project" value="UniProtKB-KW"/>
</dbReference>
<evidence type="ECO:0000256" key="4">
    <source>
        <dbReference type="ARBA" id="ARBA00022692"/>
    </source>
</evidence>
<name>A0A7D4UAW6_9MICO</name>
<comment type="caution">
    <text evidence="9">Lacks conserved residue(s) required for the propagation of feature annotation.</text>
</comment>
<dbReference type="EC" id="3.4.23.36" evidence="9"/>
<evidence type="ECO:0000256" key="1">
    <source>
        <dbReference type="ARBA" id="ARBA00006139"/>
    </source>
</evidence>
<proteinExistence type="inferred from homology"/>
<comment type="pathway">
    <text evidence="9">Protein modification; lipoprotein biosynthesis (signal peptide cleavage).</text>
</comment>
<feature type="transmembrane region" description="Helical" evidence="9">
    <location>
        <begin position="127"/>
        <end position="150"/>
    </location>
</feature>
<comment type="function">
    <text evidence="9">This protein specifically catalyzes the removal of signal peptides from prolipoproteins.</text>
</comment>
<keyword evidence="8 9" id="KW-0472">Membrane</keyword>
<gene>
    <name evidence="9 11" type="primary">lspA</name>
    <name evidence="11" type="ORF">HRU87_04145</name>
</gene>
<dbReference type="Proteomes" id="UP000501003">
    <property type="component" value="Chromosome"/>
</dbReference>
<keyword evidence="12" id="KW-1185">Reference proteome</keyword>
<feature type="transmembrane region" description="Helical" evidence="9">
    <location>
        <begin position="89"/>
        <end position="107"/>
    </location>
</feature>